<comment type="function">
    <text evidence="7">Thiol-specific peroxidase that catalyzes the reduction of hydrogen peroxide and organic hydroperoxides to water and alcohols, respectively. Plays a role in cell protection against oxidative stress by detoxifying peroxides.</text>
</comment>
<dbReference type="InterPro" id="IPR036249">
    <property type="entry name" value="Thioredoxin-like_sf"/>
</dbReference>
<reference evidence="10 11" key="1">
    <citation type="journal article" date="2011" name="PLoS Genet.">
        <title>Finished genome of the fungal wheat pathogen Mycosphaerella graminicola reveals dispensome structure, chromosome plasticity, and stealth pathogenesis.</title>
        <authorList>
            <person name="Goodwin S.B."/>
            <person name="Ben M'barek S."/>
            <person name="Dhillon B."/>
            <person name="Wittenberg A.H.J."/>
            <person name="Crane C.F."/>
            <person name="Hane J.K."/>
            <person name="Foster A.J."/>
            <person name="Van der Lee T.A.J."/>
            <person name="Grimwood J."/>
            <person name="Aerts A."/>
            <person name="Antoniw J."/>
            <person name="Bailey A."/>
            <person name="Bluhm B."/>
            <person name="Bowler J."/>
            <person name="Bristow J."/>
            <person name="van der Burgt A."/>
            <person name="Canto-Canche B."/>
            <person name="Churchill A.C.L."/>
            <person name="Conde-Ferraez L."/>
            <person name="Cools H.J."/>
            <person name="Coutinho P.M."/>
            <person name="Csukai M."/>
            <person name="Dehal P."/>
            <person name="De Wit P."/>
            <person name="Donzelli B."/>
            <person name="van de Geest H.C."/>
            <person name="van Ham R.C.H.J."/>
            <person name="Hammond-Kosack K.E."/>
            <person name="Henrissat B."/>
            <person name="Kilian A."/>
            <person name="Kobayashi A.K."/>
            <person name="Koopmann E."/>
            <person name="Kourmpetis Y."/>
            <person name="Kuzniar A."/>
            <person name="Lindquist E."/>
            <person name="Lombard V."/>
            <person name="Maliepaard C."/>
            <person name="Martins N."/>
            <person name="Mehrabi R."/>
            <person name="Nap J.P.H."/>
            <person name="Ponomarenko A."/>
            <person name="Rudd J.J."/>
            <person name="Salamov A."/>
            <person name="Schmutz J."/>
            <person name="Schouten H.J."/>
            <person name="Shapiro H."/>
            <person name="Stergiopoulos I."/>
            <person name="Torriani S.F.F."/>
            <person name="Tu H."/>
            <person name="de Vries R.P."/>
            <person name="Waalwijk C."/>
            <person name="Ware S.B."/>
            <person name="Wiebenga A."/>
            <person name="Zwiers L.-H."/>
            <person name="Oliver R.P."/>
            <person name="Grigoriev I.V."/>
            <person name="Kema G.H.J."/>
        </authorList>
    </citation>
    <scope>NUCLEOTIDE SEQUENCE [LARGE SCALE GENOMIC DNA]</scope>
    <source>
        <strain evidence="11">CBS 115943 / IPO323</strain>
    </source>
</reference>
<dbReference type="GO" id="GO:0005829">
    <property type="term" value="C:cytosol"/>
    <property type="evidence" value="ECO:0007669"/>
    <property type="project" value="TreeGrafter"/>
</dbReference>
<dbReference type="GO" id="GO:0005777">
    <property type="term" value="C:peroxisome"/>
    <property type="evidence" value="ECO:0007669"/>
    <property type="project" value="TreeGrafter"/>
</dbReference>
<dbReference type="GeneID" id="13401833"/>
<dbReference type="GO" id="GO:0045454">
    <property type="term" value="P:cell redox homeostasis"/>
    <property type="evidence" value="ECO:0007669"/>
    <property type="project" value="TreeGrafter"/>
</dbReference>
<evidence type="ECO:0000256" key="3">
    <source>
        <dbReference type="ARBA" id="ARBA00022862"/>
    </source>
</evidence>
<dbReference type="OMA" id="TEWGKAH"/>
<dbReference type="PANTHER" id="PTHR10430">
    <property type="entry name" value="PEROXIREDOXIN"/>
    <property type="match status" value="1"/>
</dbReference>
<feature type="region of interest" description="Disordered" evidence="8">
    <location>
        <begin position="1"/>
        <end position="20"/>
    </location>
</feature>
<keyword evidence="2 7" id="KW-0575">Peroxidase</keyword>
<evidence type="ECO:0000256" key="6">
    <source>
        <dbReference type="PIRSR" id="PIRSR637944-1"/>
    </source>
</evidence>
<protein>
    <recommendedName>
        <fullName evidence="9">Thioredoxin domain-containing protein</fullName>
    </recommendedName>
</protein>
<feature type="active site" description="Cysteine sulfenic acid (-SOH) intermediate" evidence="6">
    <location>
        <position position="74"/>
    </location>
</feature>
<dbReference type="VEuPathDB" id="FungiDB:ZTRI_6.608"/>
<dbReference type="OrthoDB" id="1882547at2759"/>
<gene>
    <name evidence="10" type="ORF">MYCGRDRAFT_104975</name>
</gene>
<dbReference type="eggNOG" id="KOG0541">
    <property type="taxonomic scope" value="Eukaryota"/>
</dbReference>
<keyword evidence="11" id="KW-1185">Reference proteome</keyword>
<dbReference type="AlphaFoldDB" id="F9XE65"/>
<name>F9XE65_ZYMTI</name>
<dbReference type="RefSeq" id="XP_003851726.1">
    <property type="nucleotide sequence ID" value="XM_003851678.1"/>
</dbReference>
<keyword evidence="4 7" id="KW-0560">Oxidoreductase</keyword>
<evidence type="ECO:0000313" key="10">
    <source>
        <dbReference type="EMBL" id="EGP86702.1"/>
    </source>
</evidence>
<dbReference type="Gene3D" id="3.40.30.10">
    <property type="entry name" value="Glutaredoxin"/>
    <property type="match status" value="1"/>
</dbReference>
<dbReference type="InterPro" id="IPR013766">
    <property type="entry name" value="Thioredoxin_domain"/>
</dbReference>
<evidence type="ECO:0000256" key="7">
    <source>
        <dbReference type="RuleBase" id="RU366011"/>
    </source>
</evidence>
<dbReference type="KEGG" id="ztr:MYCGRDRAFT_104975"/>
<dbReference type="InterPro" id="IPR037944">
    <property type="entry name" value="PRX5-like"/>
</dbReference>
<accession>F9XE65</accession>
<dbReference type="Proteomes" id="UP000008062">
    <property type="component" value="Chromosome 6"/>
</dbReference>
<keyword evidence="5 7" id="KW-0676">Redox-active center</keyword>
<evidence type="ECO:0000256" key="5">
    <source>
        <dbReference type="ARBA" id="ARBA00023284"/>
    </source>
</evidence>
<dbReference type="GO" id="GO:0034599">
    <property type="term" value="P:cellular response to oxidative stress"/>
    <property type="evidence" value="ECO:0007669"/>
    <property type="project" value="InterPro"/>
</dbReference>
<sequence length="183" mass="19792">MFRLMSSRSRQISQHLNRPHNFHASARKMVQVGDAVPSVDLFEAKPGAKVDLSKELASGKGVIVGVPAAFSPGCSNHHIPGYINSKKLADAGKVFVISVNDPFVMGAWAESLDADKKSGIRFLADPHAEFNKKLDTLFDSAAVFGQDRSKRYALVTEDGKVKSVHIEPDNTGVNESAAEKVFA</sequence>
<dbReference type="Pfam" id="PF08534">
    <property type="entry name" value="Redoxin"/>
    <property type="match status" value="1"/>
</dbReference>
<dbReference type="HOGENOM" id="CLU_072440_3_0_1"/>
<dbReference type="EMBL" id="CM001201">
    <property type="protein sequence ID" value="EGP86702.1"/>
    <property type="molecule type" value="Genomic_DNA"/>
</dbReference>
<dbReference type="STRING" id="336722.F9XE65"/>
<dbReference type="InParanoid" id="F9XE65"/>
<evidence type="ECO:0000256" key="4">
    <source>
        <dbReference type="ARBA" id="ARBA00023002"/>
    </source>
</evidence>
<proteinExistence type="inferred from homology"/>
<evidence type="ECO:0000256" key="1">
    <source>
        <dbReference type="ARBA" id="ARBA00010505"/>
    </source>
</evidence>
<evidence type="ECO:0000259" key="9">
    <source>
        <dbReference type="PROSITE" id="PS51352"/>
    </source>
</evidence>
<evidence type="ECO:0000313" key="11">
    <source>
        <dbReference type="Proteomes" id="UP000008062"/>
    </source>
</evidence>
<evidence type="ECO:0000256" key="8">
    <source>
        <dbReference type="SAM" id="MobiDB-lite"/>
    </source>
</evidence>
<evidence type="ECO:0000256" key="2">
    <source>
        <dbReference type="ARBA" id="ARBA00022559"/>
    </source>
</evidence>
<feature type="compositionally biased region" description="Polar residues" evidence="8">
    <location>
        <begin position="1"/>
        <end position="16"/>
    </location>
</feature>
<dbReference type="FunFam" id="3.40.30.10:FF:000159">
    <property type="entry name" value="Peroxiredoxin"/>
    <property type="match status" value="1"/>
</dbReference>
<feature type="domain" description="Thioredoxin" evidence="9">
    <location>
        <begin position="30"/>
        <end position="183"/>
    </location>
</feature>
<dbReference type="GO" id="GO:0008379">
    <property type="term" value="F:thioredoxin peroxidase activity"/>
    <property type="evidence" value="ECO:0007669"/>
    <property type="project" value="InterPro"/>
</dbReference>
<organism evidence="10 11">
    <name type="scientific">Zymoseptoria tritici (strain CBS 115943 / IPO323)</name>
    <name type="common">Speckled leaf blotch fungus</name>
    <name type="synonym">Septoria tritici</name>
    <dbReference type="NCBI Taxonomy" id="336722"/>
    <lineage>
        <taxon>Eukaryota</taxon>
        <taxon>Fungi</taxon>
        <taxon>Dikarya</taxon>
        <taxon>Ascomycota</taxon>
        <taxon>Pezizomycotina</taxon>
        <taxon>Dothideomycetes</taxon>
        <taxon>Dothideomycetidae</taxon>
        <taxon>Mycosphaerellales</taxon>
        <taxon>Mycosphaerellaceae</taxon>
        <taxon>Zymoseptoria</taxon>
    </lineage>
</organism>
<comment type="similarity">
    <text evidence="1 7">Belongs to the peroxiredoxin family. Prx5 subfamily.</text>
</comment>
<dbReference type="SUPFAM" id="SSF52833">
    <property type="entry name" value="Thioredoxin-like"/>
    <property type="match status" value="1"/>
</dbReference>
<dbReference type="InterPro" id="IPR013740">
    <property type="entry name" value="Redoxin"/>
</dbReference>
<keyword evidence="3 7" id="KW-0049">Antioxidant</keyword>
<dbReference type="GO" id="GO:0042744">
    <property type="term" value="P:hydrogen peroxide catabolic process"/>
    <property type="evidence" value="ECO:0007669"/>
    <property type="project" value="TreeGrafter"/>
</dbReference>
<dbReference type="PANTHER" id="PTHR10430:SF39">
    <property type="entry name" value="PEROXISOMAL MEMBRANE ASSOCIATED PROTEIN 20"/>
    <property type="match status" value="1"/>
</dbReference>
<dbReference type="CDD" id="cd03013">
    <property type="entry name" value="PRX5_like"/>
    <property type="match status" value="1"/>
</dbReference>
<dbReference type="PROSITE" id="PS51352">
    <property type="entry name" value="THIOREDOXIN_2"/>
    <property type="match status" value="1"/>
</dbReference>
<dbReference type="GO" id="GO:0005739">
    <property type="term" value="C:mitochondrion"/>
    <property type="evidence" value="ECO:0007669"/>
    <property type="project" value="TreeGrafter"/>
</dbReference>